<protein>
    <submittedName>
        <fullName evidence="1">Uncharacterized protein</fullName>
    </submittedName>
</protein>
<comment type="caution">
    <text evidence="1">The sequence shown here is derived from an EMBL/GenBank/DDBJ whole genome shotgun (WGS) entry which is preliminary data.</text>
</comment>
<accession>A0ACC1CFR1</accession>
<dbReference type="EMBL" id="CM034414">
    <property type="protein sequence ID" value="KAJ0170316.1"/>
    <property type="molecule type" value="Genomic_DNA"/>
</dbReference>
<organism evidence="1 2">
    <name type="scientific">Dendrolimus kikuchii</name>
    <dbReference type="NCBI Taxonomy" id="765133"/>
    <lineage>
        <taxon>Eukaryota</taxon>
        <taxon>Metazoa</taxon>
        <taxon>Ecdysozoa</taxon>
        <taxon>Arthropoda</taxon>
        <taxon>Hexapoda</taxon>
        <taxon>Insecta</taxon>
        <taxon>Pterygota</taxon>
        <taxon>Neoptera</taxon>
        <taxon>Endopterygota</taxon>
        <taxon>Lepidoptera</taxon>
        <taxon>Glossata</taxon>
        <taxon>Ditrysia</taxon>
        <taxon>Bombycoidea</taxon>
        <taxon>Lasiocampidae</taxon>
        <taxon>Dendrolimus</taxon>
    </lineage>
</organism>
<evidence type="ECO:0000313" key="2">
    <source>
        <dbReference type="Proteomes" id="UP000824533"/>
    </source>
</evidence>
<gene>
    <name evidence="1" type="ORF">K1T71_014244</name>
</gene>
<sequence>MAYINFRILGYITTLLIHSTNLIYMKYTSRQVNIEDTDVKFFKSMEYRYFTTWTVILQIFYAFYGVTCDILILKNSKKKNFKLPDITTQIREILFAGLVWPCSWVVFTVFWTIFKYDRSLVFPEFLDQIITSYSNHIIHTAIIPIVLWEVVFRPREEPISHARNIAQLTMHMSMYVCVLFFTHFETGIWLYPFFAVYYGTIHFVLIFVYIGLLCLFFYYLQWYINRLIHGNIEKVEVKTKER</sequence>
<proteinExistence type="predicted"/>
<dbReference type="Proteomes" id="UP000824533">
    <property type="component" value="Linkage Group LG28"/>
</dbReference>
<name>A0ACC1CFR1_9NEOP</name>
<reference evidence="1 2" key="1">
    <citation type="journal article" date="2021" name="Front. Genet.">
        <title>Chromosome-Level Genome Assembly Reveals Significant Gene Expansion in the Toll and IMD Signaling Pathways of Dendrolimus kikuchii.</title>
        <authorList>
            <person name="Zhou J."/>
            <person name="Wu P."/>
            <person name="Xiong Z."/>
            <person name="Liu N."/>
            <person name="Zhao N."/>
            <person name="Ji M."/>
            <person name="Qiu Y."/>
            <person name="Yang B."/>
        </authorList>
    </citation>
    <scope>NUCLEOTIDE SEQUENCE [LARGE SCALE GENOMIC DNA]</scope>
    <source>
        <strain evidence="1">Ann1</strain>
    </source>
</reference>
<keyword evidence="2" id="KW-1185">Reference proteome</keyword>
<evidence type="ECO:0000313" key="1">
    <source>
        <dbReference type="EMBL" id="KAJ0170316.1"/>
    </source>
</evidence>